<protein>
    <submittedName>
        <fullName evidence="1">Uncharacterized protein</fullName>
    </submittedName>
</protein>
<organism evidence="1 2">
    <name type="scientific">Sporormia fimetaria CBS 119925</name>
    <dbReference type="NCBI Taxonomy" id="1340428"/>
    <lineage>
        <taxon>Eukaryota</taxon>
        <taxon>Fungi</taxon>
        <taxon>Dikarya</taxon>
        <taxon>Ascomycota</taxon>
        <taxon>Pezizomycotina</taxon>
        <taxon>Dothideomycetes</taxon>
        <taxon>Pleosporomycetidae</taxon>
        <taxon>Pleosporales</taxon>
        <taxon>Sporormiaceae</taxon>
        <taxon>Sporormia</taxon>
    </lineage>
</organism>
<keyword evidence="2" id="KW-1185">Reference proteome</keyword>
<name>A0A6A6V0D8_9PLEO</name>
<sequence>MVEVTVATVGTVAQIITDCTKTVVSTITQINEKTITAVTYTPPIVACTTVLPTAKSWADPVKDWISPGIDWIRPAKDLISPSINWIRPAKDCIALFTERFPWAESWLERSYFVLAPYLSAFNLPPGWALWLLSIPLLYLLATRHEESLDEIDEIHAQNFIAFRLAWCKVRSYRALAGLVEQWIYGRIPWGPWDASYIQHHWPDKRFMKRLIRCGIIPLDIREGGTVTYQEEEEATRGWRAAFPVIVKSRSRPYFEFLVIHPDAMRGMPRLNKARMRFLKDLSTQERFPITMVRFPDSALKEGTLEDCSLRTPTECLAVGKRSRLPFLLPFKSDFVRKAGGTLKDSETVPLHLKDHVQSPLNDMPLVACRDHTVIRVESLRGETERLDEFVYQIAFEAGLEDVWTEDEMIRAVAALCEHYGIELGSQVDGL</sequence>
<dbReference type="AlphaFoldDB" id="A0A6A6V0D8"/>
<proteinExistence type="predicted"/>
<evidence type="ECO:0000313" key="1">
    <source>
        <dbReference type="EMBL" id="KAF2742771.1"/>
    </source>
</evidence>
<dbReference type="OrthoDB" id="3770097at2759"/>
<dbReference type="EMBL" id="MU006604">
    <property type="protein sequence ID" value="KAF2742771.1"/>
    <property type="molecule type" value="Genomic_DNA"/>
</dbReference>
<dbReference type="Proteomes" id="UP000799440">
    <property type="component" value="Unassembled WGS sequence"/>
</dbReference>
<evidence type="ECO:0000313" key="2">
    <source>
        <dbReference type="Proteomes" id="UP000799440"/>
    </source>
</evidence>
<accession>A0A6A6V0D8</accession>
<gene>
    <name evidence="1" type="ORF">M011DRAFT_481393</name>
</gene>
<reference evidence="1" key="1">
    <citation type="journal article" date="2020" name="Stud. Mycol.">
        <title>101 Dothideomycetes genomes: a test case for predicting lifestyles and emergence of pathogens.</title>
        <authorList>
            <person name="Haridas S."/>
            <person name="Albert R."/>
            <person name="Binder M."/>
            <person name="Bloem J."/>
            <person name="Labutti K."/>
            <person name="Salamov A."/>
            <person name="Andreopoulos B."/>
            <person name="Baker S."/>
            <person name="Barry K."/>
            <person name="Bills G."/>
            <person name="Bluhm B."/>
            <person name="Cannon C."/>
            <person name="Castanera R."/>
            <person name="Culley D."/>
            <person name="Daum C."/>
            <person name="Ezra D."/>
            <person name="Gonzalez J."/>
            <person name="Henrissat B."/>
            <person name="Kuo A."/>
            <person name="Liang C."/>
            <person name="Lipzen A."/>
            <person name="Lutzoni F."/>
            <person name="Magnuson J."/>
            <person name="Mondo S."/>
            <person name="Nolan M."/>
            <person name="Ohm R."/>
            <person name="Pangilinan J."/>
            <person name="Park H.-J."/>
            <person name="Ramirez L."/>
            <person name="Alfaro M."/>
            <person name="Sun H."/>
            <person name="Tritt A."/>
            <person name="Yoshinaga Y."/>
            <person name="Zwiers L.-H."/>
            <person name="Turgeon B."/>
            <person name="Goodwin S."/>
            <person name="Spatafora J."/>
            <person name="Crous P."/>
            <person name="Grigoriev I."/>
        </authorList>
    </citation>
    <scope>NUCLEOTIDE SEQUENCE</scope>
    <source>
        <strain evidence="1">CBS 119925</strain>
    </source>
</reference>